<proteinExistence type="predicted"/>
<dbReference type="PROSITE" id="PS51257">
    <property type="entry name" value="PROKAR_LIPOPROTEIN"/>
    <property type="match status" value="1"/>
</dbReference>
<accession>A0AA37STD5</accession>
<reference evidence="1" key="1">
    <citation type="journal article" date="2014" name="Int. J. Syst. Evol. Microbiol.">
        <title>Complete genome sequence of Corynebacterium casei LMG S-19264T (=DSM 44701T), isolated from a smear-ripened cheese.</title>
        <authorList>
            <consortium name="US DOE Joint Genome Institute (JGI-PGF)"/>
            <person name="Walter F."/>
            <person name="Albersmeier A."/>
            <person name="Kalinowski J."/>
            <person name="Ruckert C."/>
        </authorList>
    </citation>
    <scope>NUCLEOTIDE SEQUENCE</scope>
    <source>
        <strain evidence="1">NBRC 108769</strain>
    </source>
</reference>
<dbReference type="AlphaFoldDB" id="A0AA37STD5"/>
<sequence length="270" mass="30047">MKKLAIFIVILMFCACERNIIKVPEFEAIESDRVVLLEEMTGVSCPNCPKGTAEVEAIKERYGDLVIPVGIHGFFLSWPTKESKFDFRNDFAKQLEMTLAPGTSKPAALINRAVPEGESSAVVQSADLWNGYVEDQLMIPPLVTIALDLEYENRNLTVNAGVVGLTEINGAIKISVMILENNIIDAQEDLNEVIEEFHHNHVLRTMLTPFDGETLATSLGLSEVVNKVYNFTLPEDEFLWKEEDIEVVVFVHKVEDGGEVLQASIAKLPL</sequence>
<name>A0AA37STD5_9BACT</name>
<protein>
    <recommendedName>
        <fullName evidence="3">Omp28-related outer membrane protein</fullName>
    </recommendedName>
</protein>
<evidence type="ECO:0000313" key="2">
    <source>
        <dbReference type="Proteomes" id="UP001156666"/>
    </source>
</evidence>
<comment type="caution">
    <text evidence="1">The sequence shown here is derived from an EMBL/GenBank/DDBJ whole genome shotgun (WGS) entry which is preliminary data.</text>
</comment>
<gene>
    <name evidence="1" type="ORF">GCM10007940_23800</name>
</gene>
<dbReference type="InterPro" id="IPR021615">
    <property type="entry name" value="Omp28"/>
</dbReference>
<dbReference type="InterPro" id="IPR013783">
    <property type="entry name" value="Ig-like_fold"/>
</dbReference>
<dbReference type="EMBL" id="BSOH01000014">
    <property type="protein sequence ID" value="GLR17765.1"/>
    <property type="molecule type" value="Genomic_DNA"/>
</dbReference>
<dbReference type="RefSeq" id="WP_235291447.1">
    <property type="nucleotide sequence ID" value="NZ_BSOH01000014.1"/>
</dbReference>
<dbReference type="Pfam" id="PF11551">
    <property type="entry name" value="Omp28"/>
    <property type="match status" value="1"/>
</dbReference>
<dbReference type="Proteomes" id="UP001156666">
    <property type="component" value="Unassembled WGS sequence"/>
</dbReference>
<evidence type="ECO:0000313" key="1">
    <source>
        <dbReference type="EMBL" id="GLR17765.1"/>
    </source>
</evidence>
<keyword evidence="2" id="KW-1185">Reference proteome</keyword>
<dbReference type="Gene3D" id="2.60.40.10">
    <property type="entry name" value="Immunoglobulins"/>
    <property type="match status" value="1"/>
</dbReference>
<reference evidence="1" key="2">
    <citation type="submission" date="2023-01" db="EMBL/GenBank/DDBJ databases">
        <title>Draft genome sequence of Portibacter lacus strain NBRC 108769.</title>
        <authorList>
            <person name="Sun Q."/>
            <person name="Mori K."/>
        </authorList>
    </citation>
    <scope>NUCLEOTIDE SEQUENCE</scope>
    <source>
        <strain evidence="1">NBRC 108769</strain>
    </source>
</reference>
<evidence type="ECO:0008006" key="3">
    <source>
        <dbReference type="Google" id="ProtNLM"/>
    </source>
</evidence>
<organism evidence="1 2">
    <name type="scientific">Portibacter lacus</name>
    <dbReference type="NCBI Taxonomy" id="1099794"/>
    <lineage>
        <taxon>Bacteria</taxon>
        <taxon>Pseudomonadati</taxon>
        <taxon>Bacteroidota</taxon>
        <taxon>Saprospiria</taxon>
        <taxon>Saprospirales</taxon>
        <taxon>Haliscomenobacteraceae</taxon>
        <taxon>Portibacter</taxon>
    </lineage>
</organism>